<proteinExistence type="predicted"/>
<keyword evidence="2" id="KW-1185">Reference proteome</keyword>
<name>A0A1B0BJS1_9MUSC</name>
<evidence type="ECO:0000313" key="1">
    <source>
        <dbReference type="EnsemblMetazoa" id="GPPI032320-PA"/>
    </source>
</evidence>
<dbReference type="EMBL" id="JXJN01015516">
    <property type="status" value="NOT_ANNOTATED_CDS"/>
    <property type="molecule type" value="Genomic_DNA"/>
</dbReference>
<sequence>MYCKHLKDLMNYPATSLNSFIVSPNSYPIKLTGDHSFSQELRSVLNWRMTAGRNNFISPLKNKTRVYTTENTLNYLLSFPLLPQISDVCFLSIVRFNNDLYIGDIKPCKSNFAATDRRLENILCTDIFPSESDTRKPTGRKIIYEAIYHSTLNSYDIIYSGTTPATIPYQDDDVLPGRKFVISNVEPSNLNEMCKLRMFLSLWYTAHLQNVKQIYVAKKSDDLVHGPIQCINVNDIPDIYLQRSMSQISQANVLHTALHYISRRLRRHQKEEHYQKAK</sequence>
<dbReference type="VEuPathDB" id="VectorBase:GPPI032320"/>
<reference evidence="2" key="1">
    <citation type="submission" date="2015-01" db="EMBL/GenBank/DDBJ databases">
        <authorList>
            <person name="Aksoy S."/>
            <person name="Warren W."/>
            <person name="Wilson R.K."/>
        </authorList>
    </citation>
    <scope>NUCLEOTIDE SEQUENCE [LARGE SCALE GENOMIC DNA]</scope>
    <source>
        <strain evidence="2">IAEA</strain>
    </source>
</reference>
<dbReference type="EnsemblMetazoa" id="GPPI032320-RA">
    <property type="protein sequence ID" value="GPPI032320-PA"/>
    <property type="gene ID" value="GPPI032320"/>
</dbReference>
<protein>
    <recommendedName>
        <fullName evidence="3">Decapping nuclease</fullName>
    </recommendedName>
</protein>
<evidence type="ECO:0000313" key="2">
    <source>
        <dbReference type="Proteomes" id="UP000092460"/>
    </source>
</evidence>
<organism evidence="1 2">
    <name type="scientific">Glossina palpalis gambiensis</name>
    <dbReference type="NCBI Taxonomy" id="67801"/>
    <lineage>
        <taxon>Eukaryota</taxon>
        <taxon>Metazoa</taxon>
        <taxon>Ecdysozoa</taxon>
        <taxon>Arthropoda</taxon>
        <taxon>Hexapoda</taxon>
        <taxon>Insecta</taxon>
        <taxon>Pterygota</taxon>
        <taxon>Neoptera</taxon>
        <taxon>Endopterygota</taxon>
        <taxon>Diptera</taxon>
        <taxon>Brachycera</taxon>
        <taxon>Muscomorpha</taxon>
        <taxon>Hippoboscoidea</taxon>
        <taxon>Glossinidae</taxon>
        <taxon>Glossina</taxon>
    </lineage>
</organism>
<dbReference type="AlphaFoldDB" id="A0A1B0BJS1"/>
<accession>A0A1B0BJS1</accession>
<reference evidence="1" key="2">
    <citation type="submission" date="2020-05" db="UniProtKB">
        <authorList>
            <consortium name="EnsemblMetazoa"/>
        </authorList>
    </citation>
    <scope>IDENTIFICATION</scope>
    <source>
        <strain evidence="1">IAEA</strain>
    </source>
</reference>
<dbReference type="Proteomes" id="UP000092460">
    <property type="component" value="Unassembled WGS sequence"/>
</dbReference>
<evidence type="ECO:0008006" key="3">
    <source>
        <dbReference type="Google" id="ProtNLM"/>
    </source>
</evidence>